<dbReference type="KEGG" id="scac:106081906"/>
<feature type="domain" description="MIT" evidence="3">
    <location>
        <begin position="34"/>
        <end position="115"/>
    </location>
</feature>
<dbReference type="VEuPathDB" id="VectorBase:SCAU009187"/>
<dbReference type="Pfam" id="PF06911">
    <property type="entry name" value="Senescence"/>
    <property type="match status" value="1"/>
</dbReference>
<dbReference type="GO" id="GO:0005886">
    <property type="term" value="C:plasma membrane"/>
    <property type="evidence" value="ECO:0007669"/>
    <property type="project" value="TreeGrafter"/>
</dbReference>
<name>A0A1I8PLM0_STOCA</name>
<dbReference type="Gene3D" id="1.20.58.80">
    <property type="entry name" value="Phosphotransferase system, lactose/cellobiose-type IIA subunit"/>
    <property type="match status" value="1"/>
</dbReference>
<dbReference type="GO" id="GO:0051301">
    <property type="term" value="P:cell division"/>
    <property type="evidence" value="ECO:0007669"/>
    <property type="project" value="TreeGrafter"/>
</dbReference>
<dbReference type="AlphaFoldDB" id="A0A1I8PLM0"/>
<dbReference type="InterPro" id="IPR009686">
    <property type="entry name" value="Senescence/spartin_C"/>
</dbReference>
<dbReference type="Proteomes" id="UP000095300">
    <property type="component" value="Unassembled WGS sequence"/>
</dbReference>
<reference evidence="4" key="1">
    <citation type="submission" date="2020-05" db="UniProtKB">
        <authorList>
            <consortium name="EnsemblMetazoa"/>
        </authorList>
    </citation>
    <scope>IDENTIFICATION</scope>
    <source>
        <strain evidence="4">USDA</strain>
    </source>
</reference>
<gene>
    <name evidence="4" type="primary">106081906</name>
</gene>
<evidence type="ECO:0000256" key="1">
    <source>
        <dbReference type="ARBA" id="ARBA00022677"/>
    </source>
</evidence>
<dbReference type="EnsemblMetazoa" id="SCAU009187-RA">
    <property type="protein sequence ID" value="SCAU009187-PA"/>
    <property type="gene ID" value="SCAU009187"/>
</dbReference>
<evidence type="ECO:0000256" key="2">
    <source>
        <dbReference type="ARBA" id="ARBA00022902"/>
    </source>
</evidence>
<proteinExistence type="predicted"/>
<dbReference type="GO" id="GO:0007399">
    <property type="term" value="P:nervous system development"/>
    <property type="evidence" value="ECO:0007669"/>
    <property type="project" value="UniProtKB-KW"/>
</dbReference>
<organism evidence="4 5">
    <name type="scientific">Stomoxys calcitrans</name>
    <name type="common">Stable fly</name>
    <name type="synonym">Conops calcitrans</name>
    <dbReference type="NCBI Taxonomy" id="35570"/>
    <lineage>
        <taxon>Eukaryota</taxon>
        <taxon>Metazoa</taxon>
        <taxon>Ecdysozoa</taxon>
        <taxon>Arthropoda</taxon>
        <taxon>Hexapoda</taxon>
        <taxon>Insecta</taxon>
        <taxon>Pterygota</taxon>
        <taxon>Neoptera</taxon>
        <taxon>Endopterygota</taxon>
        <taxon>Diptera</taxon>
        <taxon>Brachycera</taxon>
        <taxon>Muscomorpha</taxon>
        <taxon>Muscoidea</taxon>
        <taxon>Muscidae</taxon>
        <taxon>Stomoxys</taxon>
    </lineage>
</organism>
<dbReference type="OrthoDB" id="20821at2759"/>
<keyword evidence="2" id="KW-0524">Neurogenesis</keyword>
<keyword evidence="1" id="KW-0551">Lipid droplet</keyword>
<dbReference type="InterPro" id="IPR007330">
    <property type="entry name" value="MIT_dom"/>
</dbReference>
<dbReference type="InterPro" id="IPR045036">
    <property type="entry name" value="Spartin-like"/>
</dbReference>
<accession>A0A1I8PLM0</accession>
<dbReference type="PANTHER" id="PTHR21068">
    <property type="entry name" value="SPARTIN"/>
    <property type="match status" value="1"/>
</dbReference>
<keyword evidence="5" id="KW-1185">Reference proteome</keyword>
<sequence length="596" mass="64931">MSDTNNWLDMTNVNVYRLIAMTTDADFLASYERIKEANKLALRHIEQAIELEENDKPLDAIAAYEEGLKFIDEIFAIPVSLPDNTNNVEKEWNDACKIIQKLKGAKTEVTYRLKILRQQHAPIDTEEAAEASGFNGDLSEPMAKKKSNLMETPQTYLDITNNGGGPAKTYKQITKALRDIMADSTSPVIYDTLFQAKVKLYKILPNGEVKTMAGESSMSLVMCTIGGKWSFLNGLYFIQCSITDSNSYEAVATSSSSSSQVNDLIWIYPLVSTVTTCYRTEYGAFILPDLESDEPGSAFGLILARNSEQSEEAFADLQQFFLDLLEAVLAGTIEEIPEAATVRPPRDASQQVSRHIVTTADFIARGLIKGAEKTGDLMRKSTPYIISKLQPAPEDAPPVSSKVQTTVVVAKNVTSAAVGVTGWVAGKVGSASMAIGKFLAPHIQHHGANLLQKTCGLDDQEANSKMSNALTLAAGAVEGFTTIVDGLEKSAAILGNNLSENSVKIIDHKYGTSAGNVAAETFDTLGNAFVVSRNVNYMLPKGIAKKLVKNSGKAVVEEYQQNYKYESQYIVAGALYPDLRVLKETSEMSSLQSLEK</sequence>
<dbReference type="PANTHER" id="PTHR21068:SF43">
    <property type="entry name" value="SPARTIN"/>
    <property type="match status" value="1"/>
</dbReference>
<evidence type="ECO:0000259" key="3">
    <source>
        <dbReference type="SMART" id="SM00745"/>
    </source>
</evidence>
<dbReference type="STRING" id="35570.A0A1I8PLM0"/>
<protein>
    <recommendedName>
        <fullName evidence="3">MIT domain-containing protein</fullName>
    </recommendedName>
</protein>
<dbReference type="SMART" id="SM00745">
    <property type="entry name" value="MIT"/>
    <property type="match status" value="1"/>
</dbReference>
<evidence type="ECO:0000313" key="5">
    <source>
        <dbReference type="Proteomes" id="UP000095300"/>
    </source>
</evidence>
<evidence type="ECO:0000313" key="4">
    <source>
        <dbReference type="EnsemblMetazoa" id="SCAU009187-PA"/>
    </source>
</evidence>
<dbReference type="GO" id="GO:0030514">
    <property type="term" value="P:negative regulation of BMP signaling pathway"/>
    <property type="evidence" value="ECO:0007669"/>
    <property type="project" value="TreeGrafter"/>
</dbReference>